<dbReference type="InterPro" id="IPR029069">
    <property type="entry name" value="HotDog_dom_sf"/>
</dbReference>
<dbReference type="GO" id="GO:0016829">
    <property type="term" value="F:lyase activity"/>
    <property type="evidence" value="ECO:0007669"/>
    <property type="project" value="UniProtKB-KW"/>
</dbReference>
<evidence type="ECO:0000313" key="3">
    <source>
        <dbReference type="Proteomes" id="UP000033423"/>
    </source>
</evidence>
<dbReference type="InterPro" id="IPR013114">
    <property type="entry name" value="FabA_FabZ"/>
</dbReference>
<dbReference type="CDD" id="cd01288">
    <property type="entry name" value="FabZ"/>
    <property type="match status" value="1"/>
</dbReference>
<dbReference type="Pfam" id="PF07977">
    <property type="entry name" value="FabA"/>
    <property type="match status" value="1"/>
</dbReference>
<comment type="caution">
    <text evidence="2">The sequence shown here is derived from an EMBL/GenBank/DDBJ whole genome shotgun (WGS) entry which is preliminary data.</text>
</comment>
<proteinExistence type="predicted"/>
<gene>
    <name evidence="2" type="ORF">MBAV_002237</name>
</gene>
<evidence type="ECO:0000313" key="2">
    <source>
        <dbReference type="EMBL" id="KJU85570.1"/>
    </source>
</evidence>
<evidence type="ECO:0000256" key="1">
    <source>
        <dbReference type="ARBA" id="ARBA00023239"/>
    </source>
</evidence>
<dbReference type="SUPFAM" id="SSF54637">
    <property type="entry name" value="Thioesterase/thiol ester dehydrase-isomerase"/>
    <property type="match status" value="1"/>
</dbReference>
<protein>
    <submittedName>
        <fullName evidence="2">3-hydroxyacyl-ACP dehydratase</fullName>
    </submittedName>
</protein>
<accession>A0A0F3GUD0</accession>
<reference evidence="2 3" key="1">
    <citation type="submission" date="2015-02" db="EMBL/GenBank/DDBJ databases">
        <title>Single-cell genomics of uncultivated deep-branching MTB reveals a conserved set of magnetosome genes.</title>
        <authorList>
            <person name="Kolinko S."/>
            <person name="Richter M."/>
            <person name="Glockner F.O."/>
            <person name="Brachmann A."/>
            <person name="Schuler D."/>
        </authorList>
    </citation>
    <scope>NUCLEOTIDE SEQUENCE [LARGE SCALE GENOMIC DNA]</scope>
    <source>
        <strain evidence="2">TM-1</strain>
    </source>
</reference>
<dbReference type="AlphaFoldDB" id="A0A0F3GUD0"/>
<keyword evidence="3" id="KW-1185">Reference proteome</keyword>
<dbReference type="PANTHER" id="PTHR30272:SF1">
    <property type="entry name" value="3-HYDROXYACYL-[ACYL-CARRIER-PROTEIN] DEHYDRATASE"/>
    <property type="match status" value="1"/>
</dbReference>
<name>A0A0F3GUD0_9BACT</name>
<dbReference type="PANTHER" id="PTHR30272">
    <property type="entry name" value="3-HYDROXYACYL-[ACYL-CARRIER-PROTEIN] DEHYDRATASE"/>
    <property type="match status" value="1"/>
</dbReference>
<sequence length="155" mass="17642">MIDRVIDYRSGQQIRGVKNVAMSEDFLEYHFPRNPVMPGVLLLEAMVQLAGWLRCASTDFTEWFVVEAVHKCRFYGFALPGDQVEIVVDVLPEPANPPEDGKPEDRRLMFKATGTVLGQRKVSAEFSGMVIPLAEIADRDEQLHQFRLMMRDLGM</sequence>
<organism evidence="2 3">
    <name type="scientific">Candidatus Magnetobacterium bavaricum</name>
    <dbReference type="NCBI Taxonomy" id="29290"/>
    <lineage>
        <taxon>Bacteria</taxon>
        <taxon>Pseudomonadati</taxon>
        <taxon>Nitrospirota</taxon>
        <taxon>Thermodesulfovibrionia</taxon>
        <taxon>Thermodesulfovibrionales</taxon>
        <taxon>Candidatus Magnetobacteriaceae</taxon>
        <taxon>Candidatus Magnetobacterium</taxon>
    </lineage>
</organism>
<dbReference type="PATRIC" id="fig|29290.4.peg.2980"/>
<dbReference type="Proteomes" id="UP000033423">
    <property type="component" value="Unassembled WGS sequence"/>
</dbReference>
<dbReference type="EMBL" id="LACI01000963">
    <property type="protein sequence ID" value="KJU85570.1"/>
    <property type="molecule type" value="Genomic_DNA"/>
</dbReference>
<keyword evidence="1" id="KW-0456">Lyase</keyword>
<dbReference type="Gene3D" id="3.10.129.10">
    <property type="entry name" value="Hotdog Thioesterase"/>
    <property type="match status" value="1"/>
</dbReference>